<sequence length="84" mass="9605">MAVDKDKILQMFEQLTESSQQSAFDFMQYLAEKQNQLDWDDLAGLEPDAASLSQEEERQLNSEAGFVSWEDAMDELNLPTDIKS</sequence>
<gene>
    <name evidence="1" type="ORF">E6C60_0855</name>
</gene>
<organism evidence="1 2">
    <name type="scientific">Paenibacillus algicola</name>
    <dbReference type="NCBI Taxonomy" id="2565926"/>
    <lineage>
        <taxon>Bacteria</taxon>
        <taxon>Bacillati</taxon>
        <taxon>Bacillota</taxon>
        <taxon>Bacilli</taxon>
        <taxon>Bacillales</taxon>
        <taxon>Paenibacillaceae</taxon>
        <taxon>Paenibacillus</taxon>
    </lineage>
</organism>
<evidence type="ECO:0000313" key="1">
    <source>
        <dbReference type="EMBL" id="QCT01576.1"/>
    </source>
</evidence>
<proteinExistence type="predicted"/>
<evidence type="ECO:0000313" key="2">
    <source>
        <dbReference type="Proteomes" id="UP000300879"/>
    </source>
</evidence>
<dbReference type="AlphaFoldDB" id="A0A4P8XGI8"/>
<name>A0A4P8XGI8_9BACL</name>
<reference evidence="1 2" key="1">
    <citation type="submission" date="2019-05" db="EMBL/GenBank/DDBJ databases">
        <authorList>
            <person name="Chen C."/>
        </authorList>
    </citation>
    <scope>NUCLEOTIDE SEQUENCE [LARGE SCALE GENOMIC DNA]</scope>
    <source>
        <strain evidence="1 2">HB172198</strain>
    </source>
</reference>
<dbReference type="EMBL" id="CP040396">
    <property type="protein sequence ID" value="QCT01576.1"/>
    <property type="molecule type" value="Genomic_DNA"/>
</dbReference>
<protein>
    <submittedName>
        <fullName evidence="1">Uncharacterized protein</fullName>
    </submittedName>
</protein>
<dbReference type="Proteomes" id="UP000300879">
    <property type="component" value="Chromosome"/>
</dbReference>
<dbReference type="RefSeq" id="WP_138224691.1">
    <property type="nucleotide sequence ID" value="NZ_CP040396.1"/>
</dbReference>
<dbReference type="KEGG" id="palo:E6C60_0855"/>
<keyword evidence="2" id="KW-1185">Reference proteome</keyword>
<accession>A0A4P8XGI8</accession>
<dbReference type="OrthoDB" id="2665474at2"/>